<gene>
    <name evidence="1" type="ORF">SD37_10050</name>
</gene>
<keyword evidence="2" id="KW-1185">Reference proteome</keyword>
<name>A0A193CBE1_AMYOR</name>
<proteinExistence type="predicted"/>
<evidence type="ECO:0000313" key="1">
    <source>
        <dbReference type="EMBL" id="ANN21683.1"/>
    </source>
</evidence>
<evidence type="ECO:0000313" key="2">
    <source>
        <dbReference type="Proteomes" id="UP000093695"/>
    </source>
</evidence>
<accession>A0A193CBE1</accession>
<organism evidence="1 2">
    <name type="scientific">Amycolatopsis orientalis</name>
    <name type="common">Nocardia orientalis</name>
    <dbReference type="NCBI Taxonomy" id="31958"/>
    <lineage>
        <taxon>Bacteria</taxon>
        <taxon>Bacillati</taxon>
        <taxon>Actinomycetota</taxon>
        <taxon>Actinomycetes</taxon>
        <taxon>Pseudonocardiales</taxon>
        <taxon>Pseudonocardiaceae</taxon>
        <taxon>Amycolatopsis</taxon>
    </lineage>
</organism>
<dbReference type="EMBL" id="CP016174">
    <property type="protein sequence ID" value="ANN21683.1"/>
    <property type="molecule type" value="Genomic_DNA"/>
</dbReference>
<dbReference type="AlphaFoldDB" id="A0A193CBE1"/>
<dbReference type="KEGG" id="aori:SD37_10050"/>
<sequence>MPVAPPRPTGALLPHLELASWLERYVDRLVRADTGKSDALAEDQRVDLMVGLSNAAEALRTSERCDHESAEEMLRSALHLLEGVDLERFAYAAH</sequence>
<reference evidence="1 2" key="1">
    <citation type="journal article" date="2015" name="Genome Announc.">
        <title>Draft Genome Sequence of Norvancomycin-Producing Strain Amycolatopsis orientalis CPCC200066.</title>
        <authorList>
            <person name="Lei X."/>
            <person name="Yuan F."/>
            <person name="Shi Y."/>
            <person name="Li X."/>
            <person name="Wang L."/>
            <person name="Hong B."/>
        </authorList>
    </citation>
    <scope>NUCLEOTIDE SEQUENCE [LARGE SCALE GENOMIC DNA]</scope>
    <source>
        <strain evidence="1 2">B-37</strain>
    </source>
</reference>
<protein>
    <submittedName>
        <fullName evidence="1">Uncharacterized protein</fullName>
    </submittedName>
</protein>
<dbReference type="Proteomes" id="UP000093695">
    <property type="component" value="Chromosome"/>
</dbReference>